<dbReference type="SUPFAM" id="SSF51679">
    <property type="entry name" value="Bacterial luciferase-like"/>
    <property type="match status" value="1"/>
</dbReference>
<dbReference type="InterPro" id="IPR050564">
    <property type="entry name" value="F420-G6PD/mer"/>
</dbReference>
<dbReference type="Proteomes" id="UP001596547">
    <property type="component" value="Unassembled WGS sequence"/>
</dbReference>
<dbReference type="AlphaFoldDB" id="A0ABD6AEA5"/>
<evidence type="ECO:0000259" key="2">
    <source>
        <dbReference type="Pfam" id="PF00296"/>
    </source>
</evidence>
<evidence type="ECO:0000313" key="4">
    <source>
        <dbReference type="Proteomes" id="UP001596547"/>
    </source>
</evidence>
<proteinExistence type="predicted"/>
<dbReference type="Gene3D" id="3.20.20.30">
    <property type="entry name" value="Luciferase-like domain"/>
    <property type="match status" value="1"/>
</dbReference>
<dbReference type="PANTHER" id="PTHR43244">
    <property type="match status" value="1"/>
</dbReference>
<comment type="caution">
    <text evidence="3">The sequence shown here is derived from an EMBL/GenBank/DDBJ whole genome shotgun (WGS) entry which is preliminary data.</text>
</comment>
<dbReference type="GO" id="GO:0016491">
    <property type="term" value="F:oxidoreductase activity"/>
    <property type="evidence" value="ECO:0007669"/>
    <property type="project" value="UniProtKB-KW"/>
</dbReference>
<dbReference type="Pfam" id="PF00296">
    <property type="entry name" value="Bac_luciferase"/>
    <property type="match status" value="1"/>
</dbReference>
<reference evidence="3 4" key="1">
    <citation type="journal article" date="2019" name="Int. J. Syst. Evol. Microbiol.">
        <title>The Global Catalogue of Microorganisms (GCM) 10K type strain sequencing project: providing services to taxonomists for standard genome sequencing and annotation.</title>
        <authorList>
            <consortium name="The Broad Institute Genomics Platform"/>
            <consortium name="The Broad Institute Genome Sequencing Center for Infectious Disease"/>
            <person name="Wu L."/>
            <person name="Ma J."/>
        </authorList>
    </citation>
    <scope>NUCLEOTIDE SEQUENCE [LARGE SCALE GENOMIC DNA]</scope>
    <source>
        <strain evidence="3 4">PSR21</strain>
    </source>
</reference>
<dbReference type="CDD" id="cd01097">
    <property type="entry name" value="Tetrahydromethanopterin_reductase"/>
    <property type="match status" value="1"/>
</dbReference>
<sequence>MSAIGLVLPDEFSHFSLDQTLHFAERADDAGFHSVWKQEASGSNGLLTLGAISQCTSDVRLGMGVASVFSRTPALLGMSAVTLDRLSDGRALLGLGVSSPPLVETWHGTEFERPLRRMREAMEIVRQVTAGGTVEYEGEVFDVGPYSMALDPLGDVPLLNAAIGPTNRRLTGEYADGWLPGFTPLSAFRENLSDVRSSARKTGRDPDDLLVAPWVPTAVDEDPDRAEYLARYVLAQEMAMGYNEQVGEYGFGDAPDEAHDRFRAGDREGAIEAISREMLDDLSVYGTRSEVREQLGRWYEAGADVVVAMPSMAASFEEILDLLDALGPDDR</sequence>
<dbReference type="InterPro" id="IPR036661">
    <property type="entry name" value="Luciferase-like_sf"/>
</dbReference>
<evidence type="ECO:0000313" key="3">
    <source>
        <dbReference type="EMBL" id="MFC7318653.1"/>
    </source>
</evidence>
<name>A0ABD6AEA5_9EURY</name>
<protein>
    <submittedName>
        <fullName evidence="3">LLM class flavin-dependent oxidoreductase</fullName>
        <ecNumber evidence="3">1.-.-.-</ecNumber>
    </submittedName>
</protein>
<keyword evidence="4" id="KW-1185">Reference proteome</keyword>
<gene>
    <name evidence="3" type="ORF">ACFQPE_17910</name>
</gene>
<dbReference type="EMBL" id="JBHTBF010000003">
    <property type="protein sequence ID" value="MFC7318653.1"/>
    <property type="molecule type" value="Genomic_DNA"/>
</dbReference>
<dbReference type="GeneID" id="79317158"/>
<dbReference type="InterPro" id="IPR011251">
    <property type="entry name" value="Luciferase-like_dom"/>
</dbReference>
<keyword evidence="1 3" id="KW-0560">Oxidoreductase</keyword>
<dbReference type="PANTHER" id="PTHR43244:SF1">
    <property type="entry name" value="5,10-METHYLENETETRAHYDROMETHANOPTERIN REDUCTASE"/>
    <property type="match status" value="1"/>
</dbReference>
<dbReference type="EC" id="1.-.-.-" evidence="3"/>
<evidence type="ECO:0000256" key="1">
    <source>
        <dbReference type="ARBA" id="ARBA00023002"/>
    </source>
</evidence>
<dbReference type="RefSeq" id="WP_276306508.1">
    <property type="nucleotide sequence ID" value="NZ_CP119993.1"/>
</dbReference>
<accession>A0ABD6AEA5</accession>
<organism evidence="3 4">
    <name type="scientific">Halomarina halobia</name>
    <dbReference type="NCBI Taxonomy" id="3033386"/>
    <lineage>
        <taxon>Archaea</taxon>
        <taxon>Methanobacteriati</taxon>
        <taxon>Methanobacteriota</taxon>
        <taxon>Stenosarchaea group</taxon>
        <taxon>Halobacteria</taxon>
        <taxon>Halobacteriales</taxon>
        <taxon>Natronomonadaceae</taxon>
        <taxon>Halomarina</taxon>
    </lineage>
</organism>
<feature type="domain" description="Luciferase-like" evidence="2">
    <location>
        <begin position="15"/>
        <end position="304"/>
    </location>
</feature>